<name>A0A516PZQ0_9ACTN</name>
<feature type="transmembrane region" description="Helical" evidence="6">
    <location>
        <begin position="103"/>
        <end position="125"/>
    </location>
</feature>
<gene>
    <name evidence="7" type="ORF">FOE78_12665</name>
</gene>
<evidence type="ECO:0000256" key="6">
    <source>
        <dbReference type="SAM" id="Phobius"/>
    </source>
</evidence>
<dbReference type="Proteomes" id="UP000319263">
    <property type="component" value="Chromosome"/>
</dbReference>
<dbReference type="InterPro" id="IPR017039">
    <property type="entry name" value="Virul_fac_BrkB"/>
</dbReference>
<protein>
    <submittedName>
        <fullName evidence="7">YihY/virulence factor BrkB family protein</fullName>
    </submittedName>
</protein>
<accession>A0A516PZQ0</accession>
<keyword evidence="4 6" id="KW-1133">Transmembrane helix</keyword>
<comment type="subcellular location">
    <subcellularLocation>
        <location evidence="1">Cell membrane</location>
        <topology evidence="1">Multi-pass membrane protein</topology>
    </subcellularLocation>
</comment>
<keyword evidence="5 6" id="KW-0472">Membrane</keyword>
<feature type="transmembrane region" description="Helical" evidence="6">
    <location>
        <begin position="217"/>
        <end position="238"/>
    </location>
</feature>
<evidence type="ECO:0000256" key="4">
    <source>
        <dbReference type="ARBA" id="ARBA00022989"/>
    </source>
</evidence>
<organism evidence="7 8">
    <name type="scientific">Microlunatus elymi</name>
    <dbReference type="NCBI Taxonomy" id="2596828"/>
    <lineage>
        <taxon>Bacteria</taxon>
        <taxon>Bacillati</taxon>
        <taxon>Actinomycetota</taxon>
        <taxon>Actinomycetes</taxon>
        <taxon>Propionibacteriales</taxon>
        <taxon>Propionibacteriaceae</taxon>
        <taxon>Microlunatus</taxon>
    </lineage>
</organism>
<reference evidence="7 8" key="1">
    <citation type="submission" date="2019-07" db="EMBL/GenBank/DDBJ databases">
        <title>Microlunatus dokdonensis sp. nov. isolated from the rhizospheric soil of the wild plant Elymus tsukushiensis.</title>
        <authorList>
            <person name="Ghim S.-Y."/>
            <person name="Hwang Y.-J."/>
            <person name="Son J.-S."/>
            <person name="Shin J.-H."/>
        </authorList>
    </citation>
    <scope>NUCLEOTIDE SEQUENCE [LARGE SCALE GENOMIC DNA]</scope>
    <source>
        <strain evidence="7 8">KUDC0627</strain>
    </source>
</reference>
<evidence type="ECO:0000313" key="8">
    <source>
        <dbReference type="Proteomes" id="UP000319263"/>
    </source>
</evidence>
<feature type="transmembrane region" description="Helical" evidence="6">
    <location>
        <begin position="145"/>
        <end position="166"/>
    </location>
</feature>
<keyword evidence="8" id="KW-1185">Reference proteome</keyword>
<dbReference type="PIRSF" id="PIRSF035875">
    <property type="entry name" value="RNase_BN"/>
    <property type="match status" value="1"/>
</dbReference>
<feature type="transmembrane region" description="Helical" evidence="6">
    <location>
        <begin position="186"/>
        <end position="205"/>
    </location>
</feature>
<evidence type="ECO:0000313" key="7">
    <source>
        <dbReference type="EMBL" id="QDP96650.1"/>
    </source>
</evidence>
<dbReference type="EMBL" id="CP041692">
    <property type="protein sequence ID" value="QDP96650.1"/>
    <property type="molecule type" value="Genomic_DNA"/>
</dbReference>
<evidence type="ECO:0000256" key="2">
    <source>
        <dbReference type="ARBA" id="ARBA00022475"/>
    </source>
</evidence>
<dbReference type="AlphaFoldDB" id="A0A516PZQ0"/>
<dbReference type="OrthoDB" id="3209118at2"/>
<sequence length="294" mass="31791">MVINLPRWARTGWRVVVDTVVGCFRYRVTGLAAEAAFFALLSLPPLIFAAVGSLGFVASMIRPEAIQDFKDKLLELASRVLTPSAVETVIAPTINDVLAEGRAAVISIGFLISLWSGSRALNVFIDGIGIMYGQRGHRHFVRARLLSFLLYLVFLVVAMILVPLVLAGPGFVDRILPHPIAWLGALYWPIVLIGSGFFLATLYNLSLPRRYRLCSGLPGAAVALLIWIGGSWVLRVALSRTAATPSIFGPLAAPIALMLWLYVISLAVLIGAAFNSAIDKRRNLPTGFSPKPSA</sequence>
<dbReference type="GO" id="GO:0005886">
    <property type="term" value="C:plasma membrane"/>
    <property type="evidence" value="ECO:0007669"/>
    <property type="project" value="UniProtKB-SubCell"/>
</dbReference>
<evidence type="ECO:0000256" key="3">
    <source>
        <dbReference type="ARBA" id="ARBA00022692"/>
    </source>
</evidence>
<dbReference type="PANTHER" id="PTHR30213">
    <property type="entry name" value="INNER MEMBRANE PROTEIN YHJD"/>
    <property type="match status" value="1"/>
</dbReference>
<keyword evidence="2" id="KW-1003">Cell membrane</keyword>
<feature type="transmembrane region" description="Helical" evidence="6">
    <location>
        <begin position="250"/>
        <end position="274"/>
    </location>
</feature>
<dbReference type="Pfam" id="PF03631">
    <property type="entry name" value="Virul_fac_BrkB"/>
    <property type="match status" value="1"/>
</dbReference>
<dbReference type="KEGG" id="mik:FOE78_12665"/>
<feature type="transmembrane region" description="Helical" evidence="6">
    <location>
        <begin position="35"/>
        <end position="61"/>
    </location>
</feature>
<evidence type="ECO:0000256" key="5">
    <source>
        <dbReference type="ARBA" id="ARBA00023136"/>
    </source>
</evidence>
<dbReference type="PANTHER" id="PTHR30213:SF0">
    <property type="entry name" value="UPF0761 MEMBRANE PROTEIN YIHY"/>
    <property type="match status" value="1"/>
</dbReference>
<dbReference type="RefSeq" id="WP_143986612.1">
    <property type="nucleotide sequence ID" value="NZ_CP041692.1"/>
</dbReference>
<proteinExistence type="predicted"/>
<keyword evidence="3 6" id="KW-0812">Transmembrane</keyword>
<evidence type="ECO:0000256" key="1">
    <source>
        <dbReference type="ARBA" id="ARBA00004651"/>
    </source>
</evidence>